<dbReference type="EMBL" id="KL197714">
    <property type="protein sequence ID" value="KDQ60430.1"/>
    <property type="molecule type" value="Genomic_DNA"/>
</dbReference>
<comment type="similarity">
    <text evidence="1">Belongs to the iron/ascorbate-dependent oxidoreductase family.</text>
</comment>
<dbReference type="PANTHER" id="PTHR33099">
    <property type="entry name" value="FE2OG DIOXYGENASE DOMAIN-CONTAINING PROTEIN"/>
    <property type="match status" value="1"/>
</dbReference>
<dbReference type="Proteomes" id="UP000027265">
    <property type="component" value="Unassembled WGS sequence"/>
</dbReference>
<dbReference type="STRING" id="933084.A0A067Q2T7"/>
<dbReference type="GO" id="GO:0016491">
    <property type="term" value="F:oxidoreductase activity"/>
    <property type="evidence" value="ECO:0007669"/>
    <property type="project" value="UniProtKB-KW"/>
</dbReference>
<reference evidence="5" key="1">
    <citation type="journal article" date="2014" name="Proc. Natl. Acad. Sci. U.S.A.">
        <title>Extensive sampling of basidiomycete genomes demonstrates inadequacy of the white-rot/brown-rot paradigm for wood decay fungi.</title>
        <authorList>
            <person name="Riley R."/>
            <person name="Salamov A.A."/>
            <person name="Brown D.W."/>
            <person name="Nagy L.G."/>
            <person name="Floudas D."/>
            <person name="Held B.W."/>
            <person name="Levasseur A."/>
            <person name="Lombard V."/>
            <person name="Morin E."/>
            <person name="Otillar R."/>
            <person name="Lindquist E.A."/>
            <person name="Sun H."/>
            <person name="LaButti K.M."/>
            <person name="Schmutz J."/>
            <person name="Jabbour D."/>
            <person name="Luo H."/>
            <person name="Baker S.E."/>
            <person name="Pisabarro A.G."/>
            <person name="Walton J.D."/>
            <person name="Blanchette R.A."/>
            <person name="Henrissat B."/>
            <person name="Martin F."/>
            <person name="Cullen D."/>
            <person name="Hibbett D.S."/>
            <person name="Grigoriev I.V."/>
        </authorList>
    </citation>
    <scope>NUCLEOTIDE SEQUENCE [LARGE SCALE GENOMIC DNA]</scope>
    <source>
        <strain evidence="5">MUCL 33604</strain>
    </source>
</reference>
<dbReference type="Gene3D" id="2.60.120.620">
    <property type="entry name" value="q2cbj1_9rhob like domain"/>
    <property type="match status" value="1"/>
</dbReference>
<feature type="compositionally biased region" description="Acidic residues" evidence="2">
    <location>
        <begin position="291"/>
        <end position="308"/>
    </location>
</feature>
<dbReference type="PROSITE" id="PS51471">
    <property type="entry name" value="FE2OG_OXY"/>
    <property type="match status" value="1"/>
</dbReference>
<dbReference type="InterPro" id="IPR005123">
    <property type="entry name" value="Oxoglu/Fe-dep_dioxygenase_dom"/>
</dbReference>
<dbReference type="OrthoDB" id="27483at2759"/>
<keyword evidence="1" id="KW-0408">Iron</keyword>
<evidence type="ECO:0000259" key="3">
    <source>
        <dbReference type="PROSITE" id="PS51471"/>
    </source>
</evidence>
<evidence type="ECO:0000256" key="2">
    <source>
        <dbReference type="SAM" id="MobiDB-lite"/>
    </source>
</evidence>
<proteinExistence type="inferred from homology"/>
<feature type="region of interest" description="Disordered" evidence="2">
    <location>
        <begin position="289"/>
        <end position="308"/>
    </location>
</feature>
<keyword evidence="1" id="KW-0479">Metal-binding</keyword>
<protein>
    <recommendedName>
        <fullName evidence="3">Fe2OG dioxygenase domain-containing protein</fullName>
    </recommendedName>
</protein>
<dbReference type="PANTHER" id="PTHR33099:SF14">
    <property type="entry name" value="PROLYL 4-HYDROXYLASE ALPHA SUBUNIT FE(2+) 2OG DIOXYGENASE DOMAIN-CONTAINING PROTEIN"/>
    <property type="match status" value="1"/>
</dbReference>
<sequence length="357" mass="40157">QLRELAEACDPATFGMNQQDVYDESYRKAGKLDLRHFATHFNPDTAGLAEVIRENLLEGKDDNRPIGLELYKLNVYGPGSFFKAHKDTPRAPNMFGSLVVVFPAKHEGGALVLRHQNSDWTFDAAKELSNTQQPQVAYIAFYSNVEHEVMEVQSGYRISLTYNLYFTKSRPQNTPALPQTQSRFLRALRSVLDDRTFLPYGGTLGFGLRHQYPLPEEGDLTPLESCLKGSDAVVMEVCRYLGLDVSLRAIYDDDEQSVMMNHLPAASKMSVGEGRSIVDAMCEDLGGVLVDGDDDDDDDDDEMDEDESSVVWVTQSSAQNRDKRPYIYYGNESSLSFIYGEVYLIARVRPFNRRAVA</sequence>
<name>A0A067Q2T7_9AGAM</name>
<gene>
    <name evidence="4" type="ORF">JAAARDRAFT_125785</name>
</gene>
<dbReference type="GO" id="GO:0046872">
    <property type="term" value="F:metal ion binding"/>
    <property type="evidence" value="ECO:0007669"/>
    <property type="project" value="UniProtKB-KW"/>
</dbReference>
<evidence type="ECO:0000313" key="4">
    <source>
        <dbReference type="EMBL" id="KDQ60430.1"/>
    </source>
</evidence>
<dbReference type="HOGENOM" id="CLU_019613_2_1_1"/>
<dbReference type="InParanoid" id="A0A067Q2T7"/>
<dbReference type="InterPro" id="IPR044862">
    <property type="entry name" value="Pro_4_hyd_alph_FE2OG_OXY"/>
</dbReference>
<accession>A0A067Q2T7</accession>
<keyword evidence="1" id="KW-0560">Oxidoreductase</keyword>
<dbReference type="Pfam" id="PF13640">
    <property type="entry name" value="2OG-FeII_Oxy_3"/>
    <property type="match status" value="1"/>
</dbReference>
<dbReference type="AlphaFoldDB" id="A0A067Q2T7"/>
<feature type="non-terminal residue" evidence="4">
    <location>
        <position position="1"/>
    </location>
</feature>
<evidence type="ECO:0000256" key="1">
    <source>
        <dbReference type="RuleBase" id="RU003682"/>
    </source>
</evidence>
<feature type="domain" description="Fe2OG dioxygenase" evidence="3">
    <location>
        <begin position="67"/>
        <end position="166"/>
    </location>
</feature>
<organism evidence="4 5">
    <name type="scientific">Jaapia argillacea MUCL 33604</name>
    <dbReference type="NCBI Taxonomy" id="933084"/>
    <lineage>
        <taxon>Eukaryota</taxon>
        <taxon>Fungi</taxon>
        <taxon>Dikarya</taxon>
        <taxon>Basidiomycota</taxon>
        <taxon>Agaricomycotina</taxon>
        <taxon>Agaricomycetes</taxon>
        <taxon>Agaricomycetidae</taxon>
        <taxon>Jaapiales</taxon>
        <taxon>Jaapiaceae</taxon>
        <taxon>Jaapia</taxon>
    </lineage>
</organism>
<keyword evidence="5" id="KW-1185">Reference proteome</keyword>
<evidence type="ECO:0000313" key="5">
    <source>
        <dbReference type="Proteomes" id="UP000027265"/>
    </source>
</evidence>